<accession>A0A1G6WYX8</accession>
<dbReference type="AlphaFoldDB" id="A0A1G6WYX8"/>
<reference evidence="2 3" key="1">
    <citation type="submission" date="2016-10" db="EMBL/GenBank/DDBJ databases">
        <authorList>
            <person name="de Groot N.N."/>
        </authorList>
    </citation>
    <scope>NUCLEOTIDE SEQUENCE [LARGE SCALE GENOMIC DNA]</scope>
    <source>
        <strain evidence="2 3">ATCC 700224</strain>
    </source>
</reference>
<dbReference type="Proteomes" id="UP000199412">
    <property type="component" value="Unassembled WGS sequence"/>
</dbReference>
<protein>
    <submittedName>
        <fullName evidence="2">Antitoxin MazE</fullName>
    </submittedName>
</protein>
<gene>
    <name evidence="2" type="ORF">SAMN05421720_101292</name>
</gene>
<sequence length="83" mass="9090">MKVNLILIGNSKGVRLPSAIIKECGFGEELDLSVVNGRVVLAPLEHGRAGWDEAFRSMAKAGDDAPLLPDSMAHDWDGEEWTW</sequence>
<evidence type="ECO:0000313" key="3">
    <source>
        <dbReference type="Proteomes" id="UP000199412"/>
    </source>
</evidence>
<dbReference type="SMART" id="SM00966">
    <property type="entry name" value="SpoVT_AbrB"/>
    <property type="match status" value="1"/>
</dbReference>
<keyword evidence="3" id="KW-1185">Reference proteome</keyword>
<dbReference type="STRING" id="69960.SAMN05421720_101292"/>
<dbReference type="Gene3D" id="2.10.260.10">
    <property type="match status" value="1"/>
</dbReference>
<feature type="domain" description="SpoVT-AbrB" evidence="1">
    <location>
        <begin position="6"/>
        <end position="49"/>
    </location>
</feature>
<dbReference type="InterPro" id="IPR007159">
    <property type="entry name" value="SpoVT-AbrB_dom"/>
</dbReference>
<dbReference type="SUPFAM" id="SSF89447">
    <property type="entry name" value="AbrB/MazE/MraZ-like"/>
    <property type="match status" value="1"/>
</dbReference>
<evidence type="ECO:0000259" key="1">
    <source>
        <dbReference type="SMART" id="SM00966"/>
    </source>
</evidence>
<dbReference type="RefSeq" id="WP_092781000.1">
    <property type="nucleotide sequence ID" value="NZ_FNAP01000001.1"/>
</dbReference>
<dbReference type="GO" id="GO:0003677">
    <property type="term" value="F:DNA binding"/>
    <property type="evidence" value="ECO:0007669"/>
    <property type="project" value="InterPro"/>
</dbReference>
<dbReference type="EMBL" id="FNAP01000001">
    <property type="protein sequence ID" value="SDD70205.1"/>
    <property type="molecule type" value="Genomic_DNA"/>
</dbReference>
<name>A0A1G6WYX8_9PROT</name>
<evidence type="ECO:0000313" key="2">
    <source>
        <dbReference type="EMBL" id="SDD70205.1"/>
    </source>
</evidence>
<dbReference type="OrthoDB" id="9795766at2"/>
<proteinExistence type="predicted"/>
<dbReference type="InterPro" id="IPR037914">
    <property type="entry name" value="SpoVT-AbrB_sf"/>
</dbReference>
<organism evidence="2 3">
    <name type="scientific">Rhodospira trueperi</name>
    <dbReference type="NCBI Taxonomy" id="69960"/>
    <lineage>
        <taxon>Bacteria</taxon>
        <taxon>Pseudomonadati</taxon>
        <taxon>Pseudomonadota</taxon>
        <taxon>Alphaproteobacteria</taxon>
        <taxon>Rhodospirillales</taxon>
        <taxon>Rhodospirillaceae</taxon>
        <taxon>Rhodospira</taxon>
    </lineage>
</organism>